<feature type="compositionally biased region" description="Low complexity" evidence="3">
    <location>
        <begin position="12"/>
        <end position="22"/>
    </location>
</feature>
<dbReference type="InterPro" id="IPR004088">
    <property type="entry name" value="KH_dom_type_1"/>
</dbReference>
<gene>
    <name evidence="5" type="ORF">EDS130_LOCUS15569</name>
    <name evidence="6" type="ORF">XAT740_LOCUS28010</name>
</gene>
<sequence>MTSPDDDFGQPSNNTNNNSISVTSVNQQNNYNRRINSNSNNPYTTTNGIEIRILMTSRDAGAVIGNLTFLIILLDSTKWYLCLGKGGSSIQKLRADHSRAIIQVPDCTSPERVLIISGEQEQCFDALQQIIPVLADSSRLSSFSRRRNANPGGVNADQNSSSNDNQTTGDAPSEIRVLVHQIYCGAIIGKGGQHVKELRQTYNLDIKVFSQCCPMSHERVISLRGKIDDIIECIKHIYSLISSSSQQPRGVPSLQYDPHNFDIYIVNEYGGFSPPGGLDLRIGYNPRGGFPPPGSVGGMYPIRPLPPLVDVPYGPGPALGARYPSPALLTSTRVTLPNELVGAIIGPRGAKIQQIRQTTNANIIIDDQPIPTGTGGGDRIITIEGTPEQISRAQHLLQQAVRQSGLWRP</sequence>
<evidence type="ECO:0000313" key="5">
    <source>
        <dbReference type="EMBL" id="CAF1014547.1"/>
    </source>
</evidence>
<evidence type="ECO:0000313" key="7">
    <source>
        <dbReference type="Proteomes" id="UP000663828"/>
    </source>
</evidence>
<dbReference type="Proteomes" id="UP000663852">
    <property type="component" value="Unassembled WGS sequence"/>
</dbReference>
<proteinExistence type="predicted"/>
<evidence type="ECO:0000259" key="4">
    <source>
        <dbReference type="SMART" id="SM00322"/>
    </source>
</evidence>
<dbReference type="PANTHER" id="PTHR10288">
    <property type="entry name" value="KH DOMAIN CONTAINING RNA BINDING PROTEIN"/>
    <property type="match status" value="1"/>
</dbReference>
<evidence type="ECO:0000256" key="3">
    <source>
        <dbReference type="SAM" id="MobiDB-lite"/>
    </source>
</evidence>
<dbReference type="AlphaFoldDB" id="A0A814HVM7"/>
<evidence type="ECO:0000313" key="8">
    <source>
        <dbReference type="Proteomes" id="UP000663852"/>
    </source>
</evidence>
<evidence type="ECO:0000313" key="6">
    <source>
        <dbReference type="EMBL" id="CAF1284727.1"/>
    </source>
</evidence>
<feature type="region of interest" description="Disordered" evidence="3">
    <location>
        <begin position="1"/>
        <end position="22"/>
    </location>
</feature>
<feature type="domain" description="K Homology" evidence="4">
    <location>
        <begin position="66"/>
        <end position="135"/>
    </location>
</feature>
<dbReference type="CDD" id="cd22432">
    <property type="entry name" value="KH-I_HNRNPK_rpt1"/>
    <property type="match status" value="1"/>
</dbReference>
<dbReference type="Proteomes" id="UP000663828">
    <property type="component" value="Unassembled WGS sequence"/>
</dbReference>
<feature type="region of interest" description="Disordered" evidence="3">
    <location>
        <begin position="143"/>
        <end position="170"/>
    </location>
</feature>
<name>A0A814HVM7_ADIRI</name>
<evidence type="ECO:0000256" key="2">
    <source>
        <dbReference type="PROSITE-ProRule" id="PRU00117"/>
    </source>
</evidence>
<dbReference type="EMBL" id="CAJNOJ010000066">
    <property type="protein sequence ID" value="CAF1014547.1"/>
    <property type="molecule type" value="Genomic_DNA"/>
</dbReference>
<feature type="domain" description="K Homology" evidence="4">
    <location>
        <begin position="171"/>
        <end position="242"/>
    </location>
</feature>
<keyword evidence="1" id="KW-0677">Repeat</keyword>
<protein>
    <recommendedName>
        <fullName evidence="4">K Homology domain-containing protein</fullName>
    </recommendedName>
</protein>
<dbReference type="Gene3D" id="3.30.1370.10">
    <property type="entry name" value="K Homology domain, type 1"/>
    <property type="match status" value="3"/>
</dbReference>
<feature type="domain" description="K Homology" evidence="4">
    <location>
        <begin position="328"/>
        <end position="402"/>
    </location>
</feature>
<organism evidence="5 8">
    <name type="scientific">Adineta ricciae</name>
    <name type="common">Rotifer</name>
    <dbReference type="NCBI Taxonomy" id="249248"/>
    <lineage>
        <taxon>Eukaryota</taxon>
        <taxon>Metazoa</taxon>
        <taxon>Spiralia</taxon>
        <taxon>Gnathifera</taxon>
        <taxon>Rotifera</taxon>
        <taxon>Eurotatoria</taxon>
        <taxon>Bdelloidea</taxon>
        <taxon>Adinetida</taxon>
        <taxon>Adinetidae</taxon>
        <taxon>Adineta</taxon>
    </lineage>
</organism>
<dbReference type="InterPro" id="IPR036612">
    <property type="entry name" value="KH_dom_type_1_sf"/>
</dbReference>
<dbReference type="SMART" id="SM00322">
    <property type="entry name" value="KH"/>
    <property type="match status" value="3"/>
</dbReference>
<comment type="caution">
    <text evidence="5">The sequence shown here is derived from an EMBL/GenBank/DDBJ whole genome shotgun (WGS) entry which is preliminary data.</text>
</comment>
<dbReference type="PROSITE" id="PS50084">
    <property type="entry name" value="KH_TYPE_1"/>
    <property type="match status" value="3"/>
</dbReference>
<dbReference type="SUPFAM" id="SSF54791">
    <property type="entry name" value="Eukaryotic type KH-domain (KH-domain type I)"/>
    <property type="match status" value="3"/>
</dbReference>
<reference evidence="5" key="1">
    <citation type="submission" date="2021-02" db="EMBL/GenBank/DDBJ databases">
        <authorList>
            <person name="Nowell W R."/>
        </authorList>
    </citation>
    <scope>NUCLEOTIDE SEQUENCE</scope>
</reference>
<evidence type="ECO:0000256" key="1">
    <source>
        <dbReference type="ARBA" id="ARBA00022737"/>
    </source>
</evidence>
<dbReference type="OrthoDB" id="1937934at2759"/>
<dbReference type="GO" id="GO:0003723">
    <property type="term" value="F:RNA binding"/>
    <property type="evidence" value="ECO:0007669"/>
    <property type="project" value="UniProtKB-UniRule"/>
</dbReference>
<feature type="compositionally biased region" description="Low complexity" evidence="3">
    <location>
        <begin position="157"/>
        <end position="168"/>
    </location>
</feature>
<keyword evidence="2" id="KW-0694">RNA-binding</keyword>
<keyword evidence="7" id="KW-1185">Reference proteome</keyword>
<dbReference type="InterPro" id="IPR004087">
    <property type="entry name" value="KH_dom"/>
</dbReference>
<accession>A0A814HVM7</accession>
<dbReference type="Pfam" id="PF00013">
    <property type="entry name" value="KH_1"/>
    <property type="match status" value="3"/>
</dbReference>
<dbReference type="EMBL" id="CAJNOR010002370">
    <property type="protein sequence ID" value="CAF1284727.1"/>
    <property type="molecule type" value="Genomic_DNA"/>
</dbReference>